<dbReference type="InterPro" id="IPR022476">
    <property type="entry name" value="Spore_YabP/YqfC"/>
</dbReference>
<dbReference type="STRING" id="646529.Desaci_0067"/>
<dbReference type="InterPro" id="IPR038705">
    <property type="entry name" value="YabP_sf"/>
</dbReference>
<dbReference type="KEGG" id="dai:Desaci_0067"/>
<protein>
    <submittedName>
        <fullName evidence="1">Sporulation protein YabP</fullName>
    </submittedName>
</protein>
<dbReference type="PIRSF" id="PIRSF011576">
    <property type="entry name" value="YabP"/>
    <property type="match status" value="1"/>
</dbReference>
<evidence type="ECO:0000313" key="1">
    <source>
        <dbReference type="EMBL" id="AFM39182.1"/>
    </source>
</evidence>
<dbReference type="Gene3D" id="2.60.40.2000">
    <property type="match status" value="1"/>
</dbReference>
<accession>I4D058</accession>
<dbReference type="Proteomes" id="UP000002892">
    <property type="component" value="Chromosome"/>
</dbReference>
<evidence type="ECO:0000313" key="2">
    <source>
        <dbReference type="Proteomes" id="UP000002892"/>
    </source>
</evidence>
<dbReference type="AlphaFoldDB" id="I4D058"/>
<dbReference type="InterPro" id="IPR012504">
    <property type="entry name" value="Spore_YabP"/>
</dbReference>
<dbReference type="OrthoDB" id="9795125at2"/>
<dbReference type="RefSeq" id="WP_014825198.1">
    <property type="nucleotide sequence ID" value="NC_018068.1"/>
</dbReference>
<name>I4D058_DESAJ</name>
<dbReference type="HOGENOM" id="CLU_168343_2_0_9"/>
<keyword evidence="2" id="KW-1185">Reference proteome</keyword>
<dbReference type="NCBIfam" id="TIGR02892">
    <property type="entry name" value="spore_yabP"/>
    <property type="match status" value="1"/>
</dbReference>
<proteinExistence type="predicted"/>
<gene>
    <name evidence="1" type="ordered locus">Desaci_0067</name>
</gene>
<dbReference type="eggNOG" id="ENOG5032YWW">
    <property type="taxonomic scope" value="Bacteria"/>
</dbReference>
<dbReference type="Pfam" id="PF07873">
    <property type="entry name" value="YabP"/>
    <property type="match status" value="1"/>
</dbReference>
<reference evidence="1 2" key="1">
    <citation type="journal article" date="2012" name="J. Bacteriol.">
        <title>Complete genome sequences of Desulfosporosinus orientis DSM765T, Desulfosporosinus youngiae DSM17734T, Desulfosporosinus meridiei DSM13257T, and Desulfosporosinus acidiphilus DSM22704T.</title>
        <authorList>
            <person name="Pester M."/>
            <person name="Brambilla E."/>
            <person name="Alazard D."/>
            <person name="Rattei T."/>
            <person name="Weinmaier T."/>
            <person name="Han J."/>
            <person name="Lucas S."/>
            <person name="Lapidus A."/>
            <person name="Cheng J.F."/>
            <person name="Goodwin L."/>
            <person name="Pitluck S."/>
            <person name="Peters L."/>
            <person name="Ovchinnikova G."/>
            <person name="Teshima H."/>
            <person name="Detter J.C."/>
            <person name="Han C.S."/>
            <person name="Tapia R."/>
            <person name="Land M.L."/>
            <person name="Hauser L."/>
            <person name="Kyrpides N.C."/>
            <person name="Ivanova N.N."/>
            <person name="Pagani I."/>
            <person name="Huntmann M."/>
            <person name="Wei C.L."/>
            <person name="Davenport K.W."/>
            <person name="Daligault H."/>
            <person name="Chain P.S."/>
            <person name="Chen A."/>
            <person name="Mavromatis K."/>
            <person name="Markowitz V."/>
            <person name="Szeto E."/>
            <person name="Mikhailova N."/>
            <person name="Pati A."/>
            <person name="Wagner M."/>
            <person name="Woyke T."/>
            <person name="Ollivier B."/>
            <person name="Klenk H.P."/>
            <person name="Spring S."/>
            <person name="Loy A."/>
        </authorList>
    </citation>
    <scope>NUCLEOTIDE SEQUENCE [LARGE SCALE GENOMIC DNA]</scope>
    <source>
        <strain evidence="2">DSM 22704 / JCM 16185 / SJ4</strain>
    </source>
</reference>
<organism evidence="1 2">
    <name type="scientific">Desulfosporosinus acidiphilus (strain DSM 22704 / JCM 16185 / SJ4)</name>
    <dbReference type="NCBI Taxonomy" id="646529"/>
    <lineage>
        <taxon>Bacteria</taxon>
        <taxon>Bacillati</taxon>
        <taxon>Bacillota</taxon>
        <taxon>Clostridia</taxon>
        <taxon>Eubacteriales</taxon>
        <taxon>Desulfitobacteriaceae</taxon>
        <taxon>Desulfosporosinus</taxon>
    </lineage>
</organism>
<sequence length="92" mass="10242">MADYIGKGHRLVMENRETLALTGIKKVQSFDPKEIILETELGVLSIKGEQLGIKQLNLEESMVDIEGFVSALIYHRGTGGGSRQGLMHKIFR</sequence>
<dbReference type="GO" id="GO:0030435">
    <property type="term" value="P:sporulation resulting in formation of a cellular spore"/>
    <property type="evidence" value="ECO:0007669"/>
    <property type="project" value="InterPro"/>
</dbReference>
<dbReference type="EMBL" id="CP003639">
    <property type="protein sequence ID" value="AFM39182.1"/>
    <property type="molecule type" value="Genomic_DNA"/>
</dbReference>